<keyword evidence="3" id="KW-1185">Reference proteome</keyword>
<gene>
    <name evidence="2" type="ORF">DAPPUDRAFT_239036</name>
</gene>
<protein>
    <submittedName>
        <fullName evidence="2">Uncharacterized protein</fullName>
    </submittedName>
</protein>
<reference evidence="2 3" key="1">
    <citation type="journal article" date="2011" name="Science">
        <title>The ecoresponsive genome of Daphnia pulex.</title>
        <authorList>
            <person name="Colbourne J.K."/>
            <person name="Pfrender M.E."/>
            <person name="Gilbert D."/>
            <person name="Thomas W.K."/>
            <person name="Tucker A."/>
            <person name="Oakley T.H."/>
            <person name="Tokishita S."/>
            <person name="Aerts A."/>
            <person name="Arnold G.J."/>
            <person name="Basu M.K."/>
            <person name="Bauer D.J."/>
            <person name="Caceres C.E."/>
            <person name="Carmel L."/>
            <person name="Casola C."/>
            <person name="Choi J.H."/>
            <person name="Detter J.C."/>
            <person name="Dong Q."/>
            <person name="Dusheyko S."/>
            <person name="Eads B.D."/>
            <person name="Frohlich T."/>
            <person name="Geiler-Samerotte K.A."/>
            <person name="Gerlach D."/>
            <person name="Hatcher P."/>
            <person name="Jogdeo S."/>
            <person name="Krijgsveld J."/>
            <person name="Kriventseva E.V."/>
            <person name="Kultz D."/>
            <person name="Laforsch C."/>
            <person name="Lindquist E."/>
            <person name="Lopez J."/>
            <person name="Manak J.R."/>
            <person name="Muller J."/>
            <person name="Pangilinan J."/>
            <person name="Patwardhan R.P."/>
            <person name="Pitluck S."/>
            <person name="Pritham E.J."/>
            <person name="Rechtsteiner A."/>
            <person name="Rho M."/>
            <person name="Rogozin I.B."/>
            <person name="Sakarya O."/>
            <person name="Salamov A."/>
            <person name="Schaack S."/>
            <person name="Shapiro H."/>
            <person name="Shiga Y."/>
            <person name="Skalitzky C."/>
            <person name="Smith Z."/>
            <person name="Souvorov A."/>
            <person name="Sung W."/>
            <person name="Tang Z."/>
            <person name="Tsuchiya D."/>
            <person name="Tu H."/>
            <person name="Vos H."/>
            <person name="Wang M."/>
            <person name="Wolf Y.I."/>
            <person name="Yamagata H."/>
            <person name="Yamada T."/>
            <person name="Ye Y."/>
            <person name="Shaw J.R."/>
            <person name="Andrews J."/>
            <person name="Crease T.J."/>
            <person name="Tang H."/>
            <person name="Lucas S.M."/>
            <person name="Robertson H.M."/>
            <person name="Bork P."/>
            <person name="Koonin E.V."/>
            <person name="Zdobnov E.M."/>
            <person name="Grigoriev I.V."/>
            <person name="Lynch M."/>
            <person name="Boore J.L."/>
        </authorList>
    </citation>
    <scope>NUCLEOTIDE SEQUENCE [LARGE SCALE GENOMIC DNA]</scope>
</reference>
<dbReference type="HOGENOM" id="CLU_3034460_0_0_1"/>
<feature type="compositionally biased region" description="Basic and acidic residues" evidence="1">
    <location>
        <begin position="26"/>
        <end position="36"/>
    </location>
</feature>
<organism evidence="2 3">
    <name type="scientific">Daphnia pulex</name>
    <name type="common">Water flea</name>
    <dbReference type="NCBI Taxonomy" id="6669"/>
    <lineage>
        <taxon>Eukaryota</taxon>
        <taxon>Metazoa</taxon>
        <taxon>Ecdysozoa</taxon>
        <taxon>Arthropoda</taxon>
        <taxon>Crustacea</taxon>
        <taxon>Branchiopoda</taxon>
        <taxon>Diplostraca</taxon>
        <taxon>Cladocera</taxon>
        <taxon>Anomopoda</taxon>
        <taxon>Daphniidae</taxon>
        <taxon>Daphnia</taxon>
    </lineage>
</organism>
<dbReference type="KEGG" id="dpx:DAPPUDRAFT_239036"/>
<dbReference type="Proteomes" id="UP000000305">
    <property type="component" value="Unassembled WGS sequence"/>
</dbReference>
<dbReference type="EMBL" id="GL732535">
    <property type="protein sequence ID" value="EFX83920.1"/>
    <property type="molecule type" value="Genomic_DNA"/>
</dbReference>
<evidence type="ECO:0000313" key="2">
    <source>
        <dbReference type="EMBL" id="EFX83920.1"/>
    </source>
</evidence>
<dbReference type="InParanoid" id="E9G859"/>
<proteinExistence type="predicted"/>
<feature type="region of interest" description="Disordered" evidence="1">
    <location>
        <begin position="1"/>
        <end position="55"/>
    </location>
</feature>
<evidence type="ECO:0000256" key="1">
    <source>
        <dbReference type="SAM" id="MobiDB-lite"/>
    </source>
</evidence>
<sequence length="55" mass="6031">MAFVRSVKVTNGPRKTLGETASAPKDGPRDANENQERLGGTEFPSSQFPAHYEPR</sequence>
<evidence type="ECO:0000313" key="3">
    <source>
        <dbReference type="Proteomes" id="UP000000305"/>
    </source>
</evidence>
<dbReference type="AlphaFoldDB" id="E9G859"/>
<name>E9G859_DAPPU</name>
<accession>E9G859</accession>